<gene>
    <name evidence="1" type="ORF">T10_3840</name>
</gene>
<accession>A0A0V1MMK9</accession>
<comment type="caution">
    <text evidence="1">The sequence shown here is derived from an EMBL/GenBank/DDBJ whole genome shotgun (WGS) entry which is preliminary data.</text>
</comment>
<keyword evidence="2" id="KW-1185">Reference proteome</keyword>
<evidence type="ECO:0000313" key="2">
    <source>
        <dbReference type="Proteomes" id="UP000054843"/>
    </source>
</evidence>
<dbReference type="Proteomes" id="UP000054843">
    <property type="component" value="Unassembled WGS sequence"/>
</dbReference>
<organism evidence="1 2">
    <name type="scientific">Trichinella papuae</name>
    <dbReference type="NCBI Taxonomy" id="268474"/>
    <lineage>
        <taxon>Eukaryota</taxon>
        <taxon>Metazoa</taxon>
        <taxon>Ecdysozoa</taxon>
        <taxon>Nematoda</taxon>
        <taxon>Enoplea</taxon>
        <taxon>Dorylaimia</taxon>
        <taxon>Trichinellida</taxon>
        <taxon>Trichinellidae</taxon>
        <taxon>Trichinella</taxon>
    </lineage>
</organism>
<dbReference type="AlphaFoldDB" id="A0A0V1MMK9"/>
<sequence>MKNSVLKFIRITVGLQHSRYVRSGGTTNFREYLPLLFIQPRRCFIILRSCLKASKDIKDRLLICMLNIYPHESGSLDMSGLVDQSGSSVWNHGTGAAVDQLPGRSASFPFTLICYHYCYGVESHKRKQPCTEPADP</sequence>
<dbReference type="EMBL" id="JYDO01000073">
    <property type="protein sequence ID" value="KRZ72784.1"/>
    <property type="molecule type" value="Genomic_DNA"/>
</dbReference>
<evidence type="ECO:0000313" key="1">
    <source>
        <dbReference type="EMBL" id="KRZ72784.1"/>
    </source>
</evidence>
<proteinExistence type="predicted"/>
<name>A0A0V1MMK9_9BILA</name>
<dbReference type="OrthoDB" id="5937158at2759"/>
<reference evidence="1 2" key="1">
    <citation type="submission" date="2015-01" db="EMBL/GenBank/DDBJ databases">
        <title>Evolution of Trichinella species and genotypes.</title>
        <authorList>
            <person name="Korhonen P.K."/>
            <person name="Edoardo P."/>
            <person name="Giuseppe L.R."/>
            <person name="Gasser R.B."/>
        </authorList>
    </citation>
    <scope>NUCLEOTIDE SEQUENCE [LARGE SCALE GENOMIC DNA]</scope>
    <source>
        <strain evidence="1">ISS1980</strain>
    </source>
</reference>
<protein>
    <submittedName>
        <fullName evidence="1">Uncharacterized protein</fullName>
    </submittedName>
</protein>